<sequence>MPVGEVFLSAFLQVLFDRLAPNHLSFFSIPDLAPELQKLNKKLLKIEAVLADAEEKQLSGDKLVKMWLDDLQDLSYDLDDLLDEFATQELERKLKPVEPQSTLLRIEFLLDPFETQQVMENGSTAWHADTVPMGRGAVLACRAMPCRAVSCHPV</sequence>
<accession>A0AAD9TQU8</accession>
<organism evidence="5 6">
    <name type="scientific">Dipteronia dyeriana</name>
    <dbReference type="NCBI Taxonomy" id="168575"/>
    <lineage>
        <taxon>Eukaryota</taxon>
        <taxon>Viridiplantae</taxon>
        <taxon>Streptophyta</taxon>
        <taxon>Embryophyta</taxon>
        <taxon>Tracheophyta</taxon>
        <taxon>Spermatophyta</taxon>
        <taxon>Magnoliopsida</taxon>
        <taxon>eudicotyledons</taxon>
        <taxon>Gunneridae</taxon>
        <taxon>Pentapetalae</taxon>
        <taxon>rosids</taxon>
        <taxon>malvids</taxon>
        <taxon>Sapindales</taxon>
        <taxon>Sapindaceae</taxon>
        <taxon>Hippocastanoideae</taxon>
        <taxon>Acereae</taxon>
        <taxon>Dipteronia</taxon>
    </lineage>
</organism>
<reference evidence="5" key="1">
    <citation type="journal article" date="2023" name="Plant J.">
        <title>Genome sequences and population genomics provide insights into the demographic history, inbreeding, and mutation load of two 'living fossil' tree species of Dipteronia.</title>
        <authorList>
            <person name="Feng Y."/>
            <person name="Comes H.P."/>
            <person name="Chen J."/>
            <person name="Zhu S."/>
            <person name="Lu R."/>
            <person name="Zhang X."/>
            <person name="Li P."/>
            <person name="Qiu J."/>
            <person name="Olsen K.M."/>
            <person name="Qiu Y."/>
        </authorList>
    </citation>
    <scope>NUCLEOTIDE SEQUENCE</scope>
    <source>
        <strain evidence="5">KIB01</strain>
    </source>
</reference>
<dbReference type="InterPro" id="IPR041118">
    <property type="entry name" value="Rx_N"/>
</dbReference>
<dbReference type="Gene3D" id="1.20.5.4130">
    <property type="match status" value="1"/>
</dbReference>
<feature type="domain" description="Disease resistance N-terminal" evidence="4">
    <location>
        <begin position="7"/>
        <end position="95"/>
    </location>
</feature>
<name>A0AAD9TQU8_9ROSI</name>
<dbReference type="EMBL" id="JANJYI010000008">
    <property type="protein sequence ID" value="KAK2640075.1"/>
    <property type="molecule type" value="Genomic_DNA"/>
</dbReference>
<evidence type="ECO:0000256" key="3">
    <source>
        <dbReference type="ARBA" id="ARBA00022821"/>
    </source>
</evidence>
<evidence type="ECO:0000313" key="6">
    <source>
        <dbReference type="Proteomes" id="UP001280121"/>
    </source>
</evidence>
<keyword evidence="1" id="KW-0677">Repeat</keyword>
<dbReference type="Proteomes" id="UP001280121">
    <property type="component" value="Unassembled WGS sequence"/>
</dbReference>
<protein>
    <recommendedName>
        <fullName evidence="4">Disease resistance N-terminal domain-containing protein</fullName>
    </recommendedName>
</protein>
<dbReference type="GO" id="GO:0000166">
    <property type="term" value="F:nucleotide binding"/>
    <property type="evidence" value="ECO:0007669"/>
    <property type="project" value="UniProtKB-KW"/>
</dbReference>
<keyword evidence="2" id="KW-0547">Nucleotide-binding</keyword>
<evidence type="ECO:0000256" key="2">
    <source>
        <dbReference type="ARBA" id="ARBA00022741"/>
    </source>
</evidence>
<comment type="caution">
    <text evidence="5">The sequence shown here is derived from an EMBL/GenBank/DDBJ whole genome shotgun (WGS) entry which is preliminary data.</text>
</comment>
<gene>
    <name evidence="5" type="ORF">Ddye_027870</name>
</gene>
<evidence type="ECO:0000313" key="5">
    <source>
        <dbReference type="EMBL" id="KAK2640075.1"/>
    </source>
</evidence>
<keyword evidence="3" id="KW-0611">Plant defense</keyword>
<keyword evidence="6" id="KW-1185">Reference proteome</keyword>
<proteinExistence type="predicted"/>
<evidence type="ECO:0000259" key="4">
    <source>
        <dbReference type="Pfam" id="PF18052"/>
    </source>
</evidence>
<dbReference type="GO" id="GO:0006952">
    <property type="term" value="P:defense response"/>
    <property type="evidence" value="ECO:0007669"/>
    <property type="project" value="UniProtKB-KW"/>
</dbReference>
<dbReference type="Pfam" id="PF18052">
    <property type="entry name" value="Rx_N"/>
    <property type="match status" value="1"/>
</dbReference>
<evidence type="ECO:0000256" key="1">
    <source>
        <dbReference type="ARBA" id="ARBA00022737"/>
    </source>
</evidence>
<dbReference type="AlphaFoldDB" id="A0AAD9TQU8"/>